<sequence length="493" mass="54465">MLVEVAGLTRIGATAALITFFLCPSAAQFALTEAIARLVQGEKSADAIAVLQTAVQRSPNAARWWAWLGYAYCLQGDFAAAQRAYAQATEAPVGLAWLPPQFPVAWLAQWRALQPVAWGGTTFWCSLPTLTEPLSFTPPEHAAPFPWLITVYAAGEGDGGPVARQWVRWLMPTEHLPDHLHGAPVVFTAALHAFASQFQTPVSLPVCVWLFPHGDGSAKTITGNTLFYGTLPNDRWGWWLKMAHEAGHHAIPAFGAFDGLHEPYAGGFLGERLFALWLWDGQQTQPLPDDIAQGITVYLRSTVVPEIVAGQQWLLRNDDEAPRMPTFLGVCLYLERLVGSAFLSAAMKRAKGESWQAFVNGVQTAIGDSVRDGLTLRFALPDANTAPTRFALDHLRDAPERPTTQVAWHLPVGTFLGHLELDGGGELVMRWGDRTIGRWQLGIAQRYRLPLRFSVAETGWQRLRFWWLKGGGRIVALTVRQADERRRNAGERP</sequence>
<dbReference type="Gene3D" id="1.25.40.10">
    <property type="entry name" value="Tetratricopeptide repeat domain"/>
    <property type="match status" value="1"/>
</dbReference>
<evidence type="ECO:0000313" key="1">
    <source>
        <dbReference type="EMBL" id="GBC98398.1"/>
    </source>
</evidence>
<evidence type="ECO:0000313" key="2">
    <source>
        <dbReference type="Proteomes" id="UP000236173"/>
    </source>
</evidence>
<evidence type="ECO:0008006" key="3">
    <source>
        <dbReference type="Google" id="ProtNLM"/>
    </source>
</evidence>
<proteinExistence type="predicted"/>
<dbReference type="Proteomes" id="UP000236173">
    <property type="component" value="Unassembled WGS sequence"/>
</dbReference>
<dbReference type="InterPro" id="IPR011990">
    <property type="entry name" value="TPR-like_helical_dom_sf"/>
</dbReference>
<name>A0A2H5XB33_9BACT</name>
<reference evidence="2" key="1">
    <citation type="submission" date="2017-09" db="EMBL/GenBank/DDBJ databases">
        <title>Metaegenomics of thermophilic ammonia-oxidizing enrichment culture.</title>
        <authorList>
            <person name="Kato S."/>
            <person name="Suzuki K."/>
        </authorList>
    </citation>
    <scope>NUCLEOTIDE SEQUENCE [LARGE SCALE GENOMIC DNA]</scope>
</reference>
<dbReference type="SUPFAM" id="SSF48452">
    <property type="entry name" value="TPR-like"/>
    <property type="match status" value="1"/>
</dbReference>
<organism evidence="1 2">
    <name type="scientific">Candidatus Fervidibacter japonicus</name>
    <dbReference type="NCBI Taxonomy" id="2035412"/>
    <lineage>
        <taxon>Bacteria</taxon>
        <taxon>Candidatus Fervidibacterota</taxon>
        <taxon>Candidatus Fervidibacter</taxon>
    </lineage>
</organism>
<accession>A0A2H5XB33</accession>
<protein>
    <recommendedName>
        <fullName evidence="3">Beta-barrel assembly-enhancing protease</fullName>
    </recommendedName>
</protein>
<dbReference type="AlphaFoldDB" id="A0A2H5XB33"/>
<gene>
    <name evidence="1" type="ORF">HRbin17_00910</name>
</gene>
<dbReference type="EMBL" id="BEHT01000010">
    <property type="protein sequence ID" value="GBC98398.1"/>
    <property type="molecule type" value="Genomic_DNA"/>
</dbReference>
<comment type="caution">
    <text evidence="1">The sequence shown here is derived from an EMBL/GenBank/DDBJ whole genome shotgun (WGS) entry which is preliminary data.</text>
</comment>
<dbReference type="Pfam" id="PF14559">
    <property type="entry name" value="TPR_19"/>
    <property type="match status" value="1"/>
</dbReference>